<comment type="caution">
    <text evidence="1">The sequence shown here is derived from an EMBL/GenBank/DDBJ whole genome shotgun (WGS) entry which is preliminary data.</text>
</comment>
<sequence length="94" mass="9694">ADPSSDASGGGDGITARALVQAAEEVLCRRSLRAALAREAQTLLGSVAGAGGCLPMRLGELVVVSSDLRAHGWSAEGLLRLLRPLHAEVLRPLL</sequence>
<dbReference type="AlphaFoldDB" id="A0A813HLW4"/>
<accession>A0A813HLW4</accession>
<protein>
    <submittedName>
        <fullName evidence="1">Uncharacterized protein</fullName>
    </submittedName>
</protein>
<feature type="non-terminal residue" evidence="1">
    <location>
        <position position="1"/>
    </location>
</feature>
<organism evidence="1 2">
    <name type="scientific">Polarella glacialis</name>
    <name type="common">Dinoflagellate</name>
    <dbReference type="NCBI Taxonomy" id="89957"/>
    <lineage>
        <taxon>Eukaryota</taxon>
        <taxon>Sar</taxon>
        <taxon>Alveolata</taxon>
        <taxon>Dinophyceae</taxon>
        <taxon>Suessiales</taxon>
        <taxon>Suessiaceae</taxon>
        <taxon>Polarella</taxon>
    </lineage>
</organism>
<gene>
    <name evidence="1" type="ORF">PGLA1383_LOCUS53630</name>
</gene>
<dbReference type="EMBL" id="CAJNNV010031964">
    <property type="protein sequence ID" value="CAE8638450.1"/>
    <property type="molecule type" value="Genomic_DNA"/>
</dbReference>
<proteinExistence type="predicted"/>
<dbReference type="Proteomes" id="UP000654075">
    <property type="component" value="Unassembled WGS sequence"/>
</dbReference>
<name>A0A813HLW4_POLGL</name>
<reference evidence="1" key="1">
    <citation type="submission" date="2021-02" db="EMBL/GenBank/DDBJ databases">
        <authorList>
            <person name="Dougan E. K."/>
            <person name="Rhodes N."/>
            <person name="Thang M."/>
            <person name="Chan C."/>
        </authorList>
    </citation>
    <scope>NUCLEOTIDE SEQUENCE</scope>
</reference>
<keyword evidence="2" id="KW-1185">Reference proteome</keyword>
<evidence type="ECO:0000313" key="1">
    <source>
        <dbReference type="EMBL" id="CAE8638450.1"/>
    </source>
</evidence>
<feature type="non-terminal residue" evidence="1">
    <location>
        <position position="94"/>
    </location>
</feature>
<evidence type="ECO:0000313" key="2">
    <source>
        <dbReference type="Proteomes" id="UP000654075"/>
    </source>
</evidence>